<protein>
    <submittedName>
        <fullName evidence="1">Probable signal peptide protein</fullName>
    </submittedName>
</protein>
<dbReference type="Gene3D" id="2.40.160.20">
    <property type="match status" value="1"/>
</dbReference>
<dbReference type="Pfam" id="PF09411">
    <property type="entry name" value="PagL"/>
    <property type="match status" value="1"/>
</dbReference>
<dbReference type="HOGENOM" id="CLU_3231291_0_0_4"/>
<dbReference type="InterPro" id="IPR018550">
    <property type="entry name" value="Lipid-A_deacylase-rel"/>
</dbReference>
<evidence type="ECO:0000313" key="2">
    <source>
        <dbReference type="Proteomes" id="UP000019805"/>
    </source>
</evidence>
<evidence type="ECO:0000313" key="1">
    <source>
        <dbReference type="EMBL" id="CDM23716.1"/>
    </source>
</evidence>
<dbReference type="PATRIC" id="fig|1437824.5.peg.1232"/>
<dbReference type="KEGG" id="cdn:BN940_06241"/>
<keyword evidence="2" id="KW-1185">Reference proteome</keyword>
<dbReference type="STRING" id="1437824.BN940_06241"/>
<organism evidence="1 2">
    <name type="scientific">Castellaniella defragrans (strain DSM 12143 / CCUG 39792 / 65Phen)</name>
    <name type="common">Alcaligenes defragrans</name>
    <dbReference type="NCBI Taxonomy" id="1437824"/>
    <lineage>
        <taxon>Bacteria</taxon>
        <taxon>Pseudomonadati</taxon>
        <taxon>Pseudomonadota</taxon>
        <taxon>Betaproteobacteria</taxon>
        <taxon>Burkholderiales</taxon>
        <taxon>Alcaligenaceae</taxon>
        <taxon>Castellaniella</taxon>
    </lineage>
</organism>
<accession>W8X3E4</accession>
<gene>
    <name evidence="1" type="ORF">BN940_06241</name>
</gene>
<reference evidence="1 2" key="1">
    <citation type="journal article" date="2014" name="BMC Microbiol.">
        <title>The oxygen-independent metabolism of cyclic monoterpenes in Castellaniella defragrans 65Phen.</title>
        <authorList>
            <person name="Petasch J."/>
            <person name="Disch E.M."/>
            <person name="Markert S."/>
            <person name="Becher D."/>
            <person name="Schweder T."/>
            <person name="Huttel B."/>
            <person name="Reinhardt R."/>
            <person name="Harder J."/>
        </authorList>
    </citation>
    <scope>NUCLEOTIDE SEQUENCE [LARGE SCALE GENOMIC DNA]</scope>
    <source>
        <strain evidence="1">65Phen</strain>
    </source>
</reference>
<name>W8X3E4_CASD6</name>
<dbReference type="AlphaFoldDB" id="W8X3E4"/>
<dbReference type="Proteomes" id="UP000019805">
    <property type="component" value="Chromosome"/>
</dbReference>
<proteinExistence type="predicted"/>
<sequence length="43" mass="4956">MGYRFGPAKAYEVSLRVQHFSNAGIKKPNPGENFMFLRLSLPW</sequence>
<dbReference type="EMBL" id="HG916765">
    <property type="protein sequence ID" value="CDM23716.1"/>
    <property type="molecule type" value="Genomic_DNA"/>
</dbReference>